<proteinExistence type="predicted"/>
<dbReference type="EMBL" id="FZQP02001559">
    <property type="protein sequence ID" value="VVC93213.1"/>
    <property type="molecule type" value="Genomic_DNA"/>
</dbReference>
<sequence length="72" mass="7961">MNNGVPVSRLRQPSSTLNTQFGSRIVKIIVLCLDLVPGVNIAESLVITADIIGHQNSQQLRNCQEDSRKSMR</sequence>
<gene>
    <name evidence="1" type="ORF">LSINAPIS_LOCUS5451</name>
</gene>
<dbReference type="Proteomes" id="UP000324832">
    <property type="component" value="Unassembled WGS sequence"/>
</dbReference>
<protein>
    <submittedName>
        <fullName evidence="1">Uncharacterized protein</fullName>
    </submittedName>
</protein>
<organism evidence="1 2">
    <name type="scientific">Leptidea sinapis</name>
    <dbReference type="NCBI Taxonomy" id="189913"/>
    <lineage>
        <taxon>Eukaryota</taxon>
        <taxon>Metazoa</taxon>
        <taxon>Ecdysozoa</taxon>
        <taxon>Arthropoda</taxon>
        <taxon>Hexapoda</taxon>
        <taxon>Insecta</taxon>
        <taxon>Pterygota</taxon>
        <taxon>Neoptera</taxon>
        <taxon>Endopterygota</taxon>
        <taxon>Lepidoptera</taxon>
        <taxon>Glossata</taxon>
        <taxon>Ditrysia</taxon>
        <taxon>Papilionoidea</taxon>
        <taxon>Pieridae</taxon>
        <taxon>Dismorphiinae</taxon>
        <taxon>Leptidea</taxon>
    </lineage>
</organism>
<name>A0A5E4Q773_9NEOP</name>
<dbReference type="AlphaFoldDB" id="A0A5E4Q773"/>
<evidence type="ECO:0000313" key="2">
    <source>
        <dbReference type="Proteomes" id="UP000324832"/>
    </source>
</evidence>
<evidence type="ECO:0000313" key="1">
    <source>
        <dbReference type="EMBL" id="VVC93213.1"/>
    </source>
</evidence>
<reference evidence="1 2" key="1">
    <citation type="submission" date="2017-07" db="EMBL/GenBank/DDBJ databases">
        <authorList>
            <person name="Talla V."/>
            <person name="Backstrom N."/>
        </authorList>
    </citation>
    <scope>NUCLEOTIDE SEQUENCE [LARGE SCALE GENOMIC DNA]</scope>
</reference>
<keyword evidence="2" id="KW-1185">Reference proteome</keyword>
<accession>A0A5E4Q773</accession>